<evidence type="ECO:0000313" key="3">
    <source>
        <dbReference type="EMBL" id="KAK8223754.1"/>
    </source>
</evidence>
<feature type="coiled-coil region" evidence="1">
    <location>
        <begin position="258"/>
        <end position="285"/>
    </location>
</feature>
<accession>A0ABR1Y9X7</accession>
<gene>
    <name evidence="3" type="ORF">HDK90DRAFT_102117</name>
</gene>
<evidence type="ECO:0000256" key="1">
    <source>
        <dbReference type="SAM" id="Coils"/>
    </source>
</evidence>
<feature type="compositionally biased region" description="Low complexity" evidence="2">
    <location>
        <begin position="410"/>
        <end position="430"/>
    </location>
</feature>
<evidence type="ECO:0000256" key="2">
    <source>
        <dbReference type="SAM" id="MobiDB-lite"/>
    </source>
</evidence>
<keyword evidence="4" id="KW-1185">Reference proteome</keyword>
<dbReference type="EMBL" id="JBBWRZ010000013">
    <property type="protein sequence ID" value="KAK8223754.1"/>
    <property type="molecule type" value="Genomic_DNA"/>
</dbReference>
<organism evidence="3 4">
    <name type="scientific">Phyllosticta capitalensis</name>
    <dbReference type="NCBI Taxonomy" id="121624"/>
    <lineage>
        <taxon>Eukaryota</taxon>
        <taxon>Fungi</taxon>
        <taxon>Dikarya</taxon>
        <taxon>Ascomycota</taxon>
        <taxon>Pezizomycotina</taxon>
        <taxon>Dothideomycetes</taxon>
        <taxon>Dothideomycetes incertae sedis</taxon>
        <taxon>Botryosphaeriales</taxon>
        <taxon>Phyllostictaceae</taxon>
        <taxon>Phyllosticta</taxon>
    </lineage>
</organism>
<reference evidence="3 4" key="1">
    <citation type="submission" date="2024-04" db="EMBL/GenBank/DDBJ databases">
        <title>Phyllosticta paracitricarpa is synonymous to the EU quarantine fungus P. citricarpa based on phylogenomic analyses.</title>
        <authorList>
            <consortium name="Lawrence Berkeley National Laboratory"/>
            <person name="Van Ingen-Buijs V.A."/>
            <person name="Van Westerhoven A.C."/>
            <person name="Haridas S."/>
            <person name="Skiadas P."/>
            <person name="Martin F."/>
            <person name="Groenewald J.Z."/>
            <person name="Crous P.W."/>
            <person name="Seidl M.F."/>
        </authorList>
    </citation>
    <scope>NUCLEOTIDE SEQUENCE [LARGE SCALE GENOMIC DNA]</scope>
    <source>
        <strain evidence="3 4">CBS 123374</strain>
    </source>
</reference>
<sequence length="535" mass="58857">MADYSEPLDHLLSVLRERRIPLTRDDVQWAFESVKTRDDAIAWVDQYLQPNTLLSKEELDLYEKLCEKDPSLRTKKDVPNVQPILDDDLRAAISALEASTTNILQQTRTLEAQMDALRQLQNQDAEPGNEMRRRMEERKQKYAAEKAQADFAIEGLTDAITERITPFSKQSKASAQAVSALASERLASDDRKFGALGELSQRLDGSGANSGTAEKKKVEHLSTTLVSLRCASIRTRVDRIFQERLHSASRKNFPDRPAAEAEAEKKALKEELATLHAEIQSVAEMSVEHEFRGPLKASIEQSRAQQQRLQQRWLDYLLSTLEYMTQRLALLCTHATDLRAFHAALAEMADLYVATLPSATSGPSQSASPSKKRANNENNSNDTAARVLELSKATQQLLRHLDMTLPSKPSTTTTTSSSSSSTAAAAARHTLASSTLSRQNRLLLHQSATQAAVVQSIGEAVHGGNLEVQELLGALLANSDYKDLAPLGNRALLRGIDGLETGIADVSSFMPGLGERMDLAASADGAAFVERWARE</sequence>
<feature type="region of interest" description="Disordered" evidence="2">
    <location>
        <begin position="402"/>
        <end position="430"/>
    </location>
</feature>
<feature type="region of interest" description="Disordered" evidence="2">
    <location>
        <begin position="358"/>
        <end position="380"/>
    </location>
</feature>
<dbReference type="Proteomes" id="UP001492380">
    <property type="component" value="Unassembled WGS sequence"/>
</dbReference>
<feature type="compositionally biased region" description="Polar residues" evidence="2">
    <location>
        <begin position="358"/>
        <end position="369"/>
    </location>
</feature>
<evidence type="ECO:0000313" key="4">
    <source>
        <dbReference type="Proteomes" id="UP001492380"/>
    </source>
</evidence>
<protein>
    <submittedName>
        <fullName evidence="3">Uncharacterized protein</fullName>
    </submittedName>
</protein>
<comment type="caution">
    <text evidence="3">The sequence shown here is derived from an EMBL/GenBank/DDBJ whole genome shotgun (WGS) entry which is preliminary data.</text>
</comment>
<name>A0ABR1Y9X7_9PEZI</name>
<keyword evidence="1" id="KW-0175">Coiled coil</keyword>
<proteinExistence type="predicted"/>